<dbReference type="Gene3D" id="3.40.50.12370">
    <property type="match status" value="1"/>
</dbReference>
<organism evidence="1 2">
    <name type="scientific">Flaviaesturariibacter aridisoli</name>
    <dbReference type="NCBI Taxonomy" id="2545761"/>
    <lineage>
        <taxon>Bacteria</taxon>
        <taxon>Pseudomonadati</taxon>
        <taxon>Bacteroidota</taxon>
        <taxon>Chitinophagia</taxon>
        <taxon>Chitinophagales</taxon>
        <taxon>Chitinophagaceae</taxon>
        <taxon>Flaviaestuariibacter</taxon>
    </lineage>
</organism>
<dbReference type="EMBL" id="SKFH01000004">
    <property type="protein sequence ID" value="TCZ73968.1"/>
    <property type="molecule type" value="Genomic_DNA"/>
</dbReference>
<comment type="caution">
    <text evidence="1">The sequence shown here is derived from an EMBL/GenBank/DDBJ whole genome shotgun (WGS) entry which is preliminary data.</text>
</comment>
<sequence length="250" mass="29219">MKNVILPIDFSECSLEMARYSLRMFENHPDVRLVLYYLYHSPENGESAYRAFESVRFGLSPDYLDRIETYAEEGEDFPTSICAFSKRIEAVMIVTCLSRKTLKLVENNPCPIMIIPSNIGFREIRTVAIASDFHHVERDTPVEAIRPVLDLFHPELHIVNVNSDFYITLSEQYEKERQKLAELFRDYDPEFDFLSMYDYQESIRLFVEEKQIDLLITIPHHHGFVADLFREHHTVSLVMNSPIPVLAAHD</sequence>
<gene>
    <name evidence="1" type="ORF">E0486_04615</name>
</gene>
<evidence type="ECO:0000313" key="1">
    <source>
        <dbReference type="EMBL" id="TCZ73968.1"/>
    </source>
</evidence>
<keyword evidence="2" id="KW-1185">Reference proteome</keyword>
<accession>A0A4R4E869</accession>
<proteinExistence type="predicted"/>
<reference evidence="1 2" key="1">
    <citation type="submission" date="2019-03" db="EMBL/GenBank/DDBJ databases">
        <authorList>
            <person name="Kim M.K.M."/>
        </authorList>
    </citation>
    <scope>NUCLEOTIDE SEQUENCE [LARGE SCALE GENOMIC DNA]</scope>
    <source>
        <strain evidence="1 2">17J68-15</strain>
    </source>
</reference>
<dbReference type="SUPFAM" id="SSF52402">
    <property type="entry name" value="Adenine nucleotide alpha hydrolases-like"/>
    <property type="match status" value="2"/>
</dbReference>
<name>A0A4R4E869_9BACT</name>
<dbReference type="AlphaFoldDB" id="A0A4R4E869"/>
<evidence type="ECO:0000313" key="2">
    <source>
        <dbReference type="Proteomes" id="UP000295164"/>
    </source>
</evidence>
<dbReference type="Proteomes" id="UP000295164">
    <property type="component" value="Unassembled WGS sequence"/>
</dbReference>
<dbReference type="OrthoDB" id="9788959at2"/>
<protein>
    <submittedName>
        <fullName evidence="1">Universal stress protein</fullName>
    </submittedName>
</protein>
<dbReference type="RefSeq" id="WP_131850968.1">
    <property type="nucleotide sequence ID" value="NZ_SKFH01000004.1"/>
</dbReference>